<organism evidence="11 12">
    <name type="scientific">Paspalum vaginatum</name>
    <name type="common">seashore paspalum</name>
    <dbReference type="NCBI Taxonomy" id="158149"/>
    <lineage>
        <taxon>Eukaryota</taxon>
        <taxon>Viridiplantae</taxon>
        <taxon>Streptophyta</taxon>
        <taxon>Embryophyta</taxon>
        <taxon>Tracheophyta</taxon>
        <taxon>Spermatophyta</taxon>
        <taxon>Magnoliopsida</taxon>
        <taxon>Liliopsida</taxon>
        <taxon>Poales</taxon>
        <taxon>Poaceae</taxon>
        <taxon>PACMAD clade</taxon>
        <taxon>Panicoideae</taxon>
        <taxon>Andropogonodae</taxon>
        <taxon>Paspaleae</taxon>
        <taxon>Paspalinae</taxon>
        <taxon>Paspalum</taxon>
    </lineage>
</organism>
<dbReference type="InterPro" id="IPR032675">
    <property type="entry name" value="LRR_dom_sf"/>
</dbReference>
<dbReference type="InterPro" id="IPR044974">
    <property type="entry name" value="Disease_R_plants"/>
</dbReference>
<dbReference type="Gene3D" id="3.40.50.300">
    <property type="entry name" value="P-loop containing nucleotide triphosphate hydrolases"/>
    <property type="match status" value="1"/>
</dbReference>
<protein>
    <submittedName>
        <fullName evidence="11">Uncharacterized protein</fullName>
    </submittedName>
</protein>
<dbReference type="SUPFAM" id="SSF52058">
    <property type="entry name" value="L domain-like"/>
    <property type="match status" value="1"/>
</dbReference>
<dbReference type="PRINTS" id="PR00364">
    <property type="entry name" value="DISEASERSIST"/>
</dbReference>
<dbReference type="InterPro" id="IPR055414">
    <property type="entry name" value="LRR_R13L4/SHOC2-like"/>
</dbReference>
<evidence type="ECO:0000259" key="10">
    <source>
        <dbReference type="Pfam" id="PF23598"/>
    </source>
</evidence>
<keyword evidence="2" id="KW-0433">Leucine-rich repeat</keyword>
<evidence type="ECO:0000256" key="1">
    <source>
        <dbReference type="ARBA" id="ARBA00008894"/>
    </source>
</evidence>
<dbReference type="InterPro" id="IPR027417">
    <property type="entry name" value="P-loop_NTPase"/>
</dbReference>
<dbReference type="InterPro" id="IPR002182">
    <property type="entry name" value="NB-ARC"/>
</dbReference>
<dbReference type="GO" id="GO:0042742">
    <property type="term" value="P:defense response to bacterium"/>
    <property type="evidence" value="ECO:0007669"/>
    <property type="project" value="UniProtKB-ARBA"/>
</dbReference>
<dbReference type="Pfam" id="PF00931">
    <property type="entry name" value="NB-ARC"/>
    <property type="match status" value="1"/>
</dbReference>
<dbReference type="AlphaFoldDB" id="A0A9W7XDA4"/>
<dbReference type="Gene3D" id="1.20.5.4130">
    <property type="match status" value="1"/>
</dbReference>
<evidence type="ECO:0000259" key="9">
    <source>
        <dbReference type="Pfam" id="PF23559"/>
    </source>
</evidence>
<dbReference type="InterPro" id="IPR041118">
    <property type="entry name" value="Rx_N"/>
</dbReference>
<dbReference type="CDD" id="cd14798">
    <property type="entry name" value="RX-CC_like"/>
    <property type="match status" value="1"/>
</dbReference>
<dbReference type="Gene3D" id="1.10.10.10">
    <property type="entry name" value="Winged helix-like DNA-binding domain superfamily/Winged helix DNA-binding domain"/>
    <property type="match status" value="1"/>
</dbReference>
<name>A0A9W7XDA4_9POAL</name>
<evidence type="ECO:0000256" key="5">
    <source>
        <dbReference type="ARBA" id="ARBA00022821"/>
    </source>
</evidence>
<dbReference type="InterPro" id="IPR036388">
    <property type="entry name" value="WH-like_DNA-bd_sf"/>
</dbReference>
<evidence type="ECO:0000313" key="12">
    <source>
        <dbReference type="Proteomes" id="UP001164776"/>
    </source>
</evidence>
<dbReference type="Gene3D" id="3.80.10.10">
    <property type="entry name" value="Ribonuclease Inhibitor"/>
    <property type="match status" value="1"/>
</dbReference>
<evidence type="ECO:0000259" key="8">
    <source>
        <dbReference type="Pfam" id="PF18052"/>
    </source>
</evidence>
<comment type="caution">
    <text evidence="11">The sequence shown here is derived from an EMBL/GenBank/DDBJ whole genome shotgun (WGS) entry which is preliminary data.</text>
</comment>
<dbReference type="PANTHER" id="PTHR23155:SF1205">
    <property type="entry name" value="DISEASE RESISTANCE PROTEIN RPM1"/>
    <property type="match status" value="1"/>
</dbReference>
<dbReference type="FunFam" id="1.10.10.10:FF:000322">
    <property type="entry name" value="Probable disease resistance protein At1g63360"/>
    <property type="match status" value="1"/>
</dbReference>
<keyword evidence="3" id="KW-0677">Repeat</keyword>
<evidence type="ECO:0000313" key="11">
    <source>
        <dbReference type="EMBL" id="KAJ1256503.1"/>
    </source>
</evidence>
<dbReference type="PANTHER" id="PTHR23155">
    <property type="entry name" value="DISEASE RESISTANCE PROTEIN RP"/>
    <property type="match status" value="1"/>
</dbReference>
<sequence length="970" mass="108323">MEAAVVSATQGALRILLGKLGDVLSTRYKLLGGVRDEIQELKDELESMTACLRDLNSSDDDKRSDQMRIWMKQVREVAYDAEDSIDVFCNQLESSRSGESRGGLARHIHKMVGVLRTLKLRNKLATEIQSLKSRTQKVGDRRLRYKMDAAPEGGSTSSPNGVTHLSSSSYADVDRRLPALHGDASRLVAMDGKTKQIADFLDEAGVARLRVISIVGFGGLGKTCLARTVYDSSLVRGIQNRAFVPVSQTYDLRSLLESVLRQLVPRPMGEDGTGTKKEEDPLHGIESLGVSQLIDKSIDYLKDKRYVIILDDVWRSEAWENLKIAFPDNGKGSRIVVTTRSHQVARNCCSSSNDRIYEMKPLSKMDSEILLFKTVFESEKCPSEYDHLKSVCEAIVGKCGGLPLAIVSIGGMLAQRQNKTEADWRRVSDSLGSEMQTDPTLEGMRRILSLSYNDLPYHLKSCFLYLSVFPEDYEIRRGALVRRWAAEGFISALHGLSLEEVAQGCFDGFISRSIVIPVQLASSGEIRSLKVHDIMLEVITSKSVQENFISFLGHNNQHNNTARHHHDKIRRLSIQPGNGIRDRDFSSRSLPHVRSLTVLGGSTERPAAITFSDLKLLRVLDLERCRWLSDGDLKDICRLSLLRYLSLRGTAVSRVPDMVGKLKGLMTLDLRETLVRDLPRSITQLQNLNHLMAGEYVHYTRTHSVKQFAFYDNRAVTAPPGGLGAMKALQRISFLNVGGSPHALRELGELSQLTRLCVLQTDRSSSWEHFGDSLSKLSSSLRYLSVMQNGFDSSQIAPLHFLESLCSPPLFLQRLHLVGNLSALPPWIPSLVNLASLSLRQSYLGAQSQMVQVLGKLPSLVSLKLFYGSYTGSGLLFEKDQFPRLKQFVVDYLATLHEIRFQGGAPRLERLSLALGSGKRVSGIESLLILKEVELYGENILDPVVEEVREMARNNTNHPTVTREDRPKEY</sequence>
<dbReference type="SUPFAM" id="SSF52540">
    <property type="entry name" value="P-loop containing nucleoside triphosphate hydrolases"/>
    <property type="match status" value="1"/>
</dbReference>
<gene>
    <name evidence="11" type="ORF">BS78_K011900</name>
</gene>
<dbReference type="Pfam" id="PF23559">
    <property type="entry name" value="WHD_DRP"/>
    <property type="match status" value="1"/>
</dbReference>
<dbReference type="Proteomes" id="UP001164776">
    <property type="component" value="Unassembled WGS sequence"/>
</dbReference>
<comment type="similarity">
    <text evidence="1">Belongs to the disease resistance NB-LRR family.</text>
</comment>
<dbReference type="GO" id="GO:0002758">
    <property type="term" value="P:innate immune response-activating signaling pathway"/>
    <property type="evidence" value="ECO:0007669"/>
    <property type="project" value="UniProtKB-ARBA"/>
</dbReference>
<proteinExistence type="inferred from homology"/>
<feature type="domain" description="NB-ARC" evidence="7">
    <location>
        <begin position="193"/>
        <end position="379"/>
    </location>
</feature>
<dbReference type="InterPro" id="IPR058922">
    <property type="entry name" value="WHD_DRP"/>
</dbReference>
<evidence type="ECO:0000256" key="2">
    <source>
        <dbReference type="ARBA" id="ARBA00022614"/>
    </source>
</evidence>
<dbReference type="Gene3D" id="1.10.8.430">
    <property type="entry name" value="Helical domain of apoptotic protease-activating factors"/>
    <property type="match status" value="1"/>
</dbReference>
<dbReference type="GO" id="GO:0009626">
    <property type="term" value="P:plant-type hypersensitive response"/>
    <property type="evidence" value="ECO:0007669"/>
    <property type="project" value="UniProtKB-ARBA"/>
</dbReference>
<reference evidence="11 12" key="1">
    <citation type="submission" date="2022-10" db="EMBL/GenBank/DDBJ databases">
        <title>WGS assembly of Paspalum vaginatum 540-79.</title>
        <authorList>
            <person name="Sun G."/>
            <person name="Wase N."/>
            <person name="Shu S."/>
            <person name="Jenkins J."/>
            <person name="Zhou B."/>
            <person name="Torres-Rodriguez J."/>
            <person name="Chen C."/>
            <person name="Sandor L."/>
            <person name="Plott C."/>
            <person name="Yoshinga Y."/>
            <person name="Daum C."/>
            <person name="Qi P."/>
            <person name="Barry K."/>
            <person name="Lipzen A."/>
            <person name="Berry L."/>
            <person name="Pedersen C."/>
            <person name="Gottilla T."/>
            <person name="Foltz A."/>
            <person name="Yu H."/>
            <person name="O'Malley R."/>
            <person name="Zhang C."/>
            <person name="Devos K."/>
            <person name="Sigmon B."/>
            <person name="Yu B."/>
            <person name="Obata T."/>
            <person name="Schmutz J."/>
            <person name="Schnable J."/>
        </authorList>
    </citation>
    <scope>NUCLEOTIDE SEQUENCE [LARGE SCALE GENOMIC DNA]</scope>
    <source>
        <strain evidence="12">cv. 540-79</strain>
    </source>
</reference>
<dbReference type="EMBL" id="MU629505">
    <property type="protein sequence ID" value="KAJ1256503.1"/>
    <property type="molecule type" value="Genomic_DNA"/>
</dbReference>
<accession>A0A9W7XDA4</accession>
<evidence type="ECO:0000259" key="7">
    <source>
        <dbReference type="Pfam" id="PF00931"/>
    </source>
</evidence>
<evidence type="ECO:0000256" key="3">
    <source>
        <dbReference type="ARBA" id="ARBA00022737"/>
    </source>
</evidence>
<evidence type="ECO:0000256" key="6">
    <source>
        <dbReference type="ARBA" id="ARBA00023054"/>
    </source>
</evidence>
<feature type="domain" description="Disease resistance protein winged helix" evidence="9">
    <location>
        <begin position="468"/>
        <end position="539"/>
    </location>
</feature>
<dbReference type="InterPro" id="IPR042197">
    <property type="entry name" value="Apaf_helical"/>
</dbReference>
<evidence type="ECO:0000256" key="4">
    <source>
        <dbReference type="ARBA" id="ARBA00022741"/>
    </source>
</evidence>
<dbReference type="OrthoDB" id="6161812at2759"/>
<keyword evidence="5" id="KW-0611">Plant defense</keyword>
<feature type="domain" description="Disease resistance N-terminal" evidence="8">
    <location>
        <begin position="12"/>
        <end position="97"/>
    </location>
</feature>
<dbReference type="Pfam" id="PF23598">
    <property type="entry name" value="LRR_14"/>
    <property type="match status" value="1"/>
</dbReference>
<dbReference type="Pfam" id="PF18052">
    <property type="entry name" value="Rx_N"/>
    <property type="match status" value="1"/>
</dbReference>
<keyword evidence="12" id="KW-1185">Reference proteome</keyword>
<dbReference type="InterPro" id="IPR038005">
    <property type="entry name" value="RX-like_CC"/>
</dbReference>
<keyword evidence="6" id="KW-0175">Coiled coil</keyword>
<dbReference type="GO" id="GO:0043531">
    <property type="term" value="F:ADP binding"/>
    <property type="evidence" value="ECO:0007669"/>
    <property type="project" value="InterPro"/>
</dbReference>
<keyword evidence="4" id="KW-0547">Nucleotide-binding</keyword>
<feature type="domain" description="Disease resistance R13L4/SHOC-2-like LRR" evidence="10">
    <location>
        <begin position="592"/>
        <end position="960"/>
    </location>
</feature>